<dbReference type="VEuPathDB" id="TrichDB:TRFO_12270"/>
<evidence type="ECO:0000313" key="2">
    <source>
        <dbReference type="Proteomes" id="UP000179807"/>
    </source>
</evidence>
<dbReference type="PANTHER" id="PTHR24159:SF5">
    <property type="entry name" value="ANK_REP_REGION DOMAIN-CONTAINING PROTEIN"/>
    <property type="match status" value="1"/>
</dbReference>
<evidence type="ECO:0008006" key="3">
    <source>
        <dbReference type="Google" id="ProtNLM"/>
    </source>
</evidence>
<dbReference type="AlphaFoldDB" id="A0A1J4J608"/>
<dbReference type="PANTHER" id="PTHR24159">
    <property type="match status" value="1"/>
</dbReference>
<dbReference type="EMBL" id="MLAK01001459">
    <property type="protein sequence ID" value="OHS92885.1"/>
    <property type="molecule type" value="Genomic_DNA"/>
</dbReference>
<accession>A0A1J4J608</accession>
<reference evidence="1" key="1">
    <citation type="submission" date="2016-10" db="EMBL/GenBank/DDBJ databases">
        <authorList>
            <person name="Benchimol M."/>
            <person name="Almeida L.G."/>
            <person name="Vasconcelos A.T."/>
            <person name="Perreira-Neves A."/>
            <person name="Rosa I.A."/>
            <person name="Tasca T."/>
            <person name="Bogo M.R."/>
            <person name="de Souza W."/>
        </authorList>
    </citation>
    <scope>NUCLEOTIDE SEQUENCE [LARGE SCALE GENOMIC DNA]</scope>
    <source>
        <strain evidence="1">K</strain>
    </source>
</reference>
<comment type="caution">
    <text evidence="1">The sequence shown here is derived from an EMBL/GenBank/DDBJ whole genome shotgun (WGS) entry which is preliminary data.</text>
</comment>
<dbReference type="Proteomes" id="UP000179807">
    <property type="component" value="Unassembled WGS sequence"/>
</dbReference>
<proteinExistence type="predicted"/>
<protein>
    <recommendedName>
        <fullName evidence="3">DUF3447 domain-containing protein</fullName>
    </recommendedName>
</protein>
<gene>
    <name evidence="1" type="ORF">TRFO_12270</name>
</gene>
<evidence type="ECO:0000313" key="1">
    <source>
        <dbReference type="EMBL" id="OHS92885.1"/>
    </source>
</evidence>
<keyword evidence="2" id="KW-1185">Reference proteome</keyword>
<dbReference type="GeneID" id="94831234"/>
<sequence length="423" mass="50610">MEVILESEFRNNIEILRYIQMKMISILTCEEMILGTKIKQFFSFFKEKSLSKDFSLYEGFLRIFVHLSIYFNFNEREEKIPKRQGIFFTILKELIEKFSLKESFHPSTLFFIFKANKHLTLFLLEEKIIDISFIEVEISCNKIRDIFLFFLPEIKKANPTLYSRQMKRFNLKEDFINSLYFQSNYEGNQNSNCFEPKYANRSVFNIRERIHSQEKIAQLIRSDNINDFIEHISKMDGFDLNSTIEPSFLENNSDINNPKNKRINLLEYSMAFGSINIFRYLWMNKVEYSKESLNYSIIGGNFEIIHILEEESKFIFDEECYNKSWKYFRLEINEYLSSLLGIPQPTFPDVLSTFHCTTNIELIFDFFVKNHSSINNLSIDFHTIQLISPMSFYFIYLSFFKLKKIDIQATNDALFYIFDYLSN</sequence>
<dbReference type="RefSeq" id="XP_068346022.1">
    <property type="nucleotide sequence ID" value="XM_068496530.1"/>
</dbReference>
<name>A0A1J4J608_9EUKA</name>
<organism evidence="1 2">
    <name type="scientific">Tritrichomonas foetus</name>
    <dbReference type="NCBI Taxonomy" id="1144522"/>
    <lineage>
        <taxon>Eukaryota</taxon>
        <taxon>Metamonada</taxon>
        <taxon>Parabasalia</taxon>
        <taxon>Tritrichomonadida</taxon>
        <taxon>Tritrichomonadidae</taxon>
        <taxon>Tritrichomonas</taxon>
    </lineage>
</organism>